<protein>
    <recommendedName>
        <fullName evidence="3">Nuclease-related domain-containing protein</fullName>
    </recommendedName>
</protein>
<evidence type="ECO:0008006" key="3">
    <source>
        <dbReference type="Google" id="ProtNLM"/>
    </source>
</evidence>
<dbReference type="EMBL" id="FQXD01000011">
    <property type="protein sequence ID" value="SHH67896.1"/>
    <property type="molecule type" value="Genomic_DNA"/>
</dbReference>
<name>A0A1M5UY96_9BACI</name>
<proteinExistence type="predicted"/>
<sequence length="311" mass="37187">METLAQLIKLQDYISRYEWNPYRYPSQFIRLKKENWLHLKEAWEKEKNSLPLHETEIVDQAEQHSRWKMWKRKEKKEEVPHEEDAKLVLPETEQGLKQYYLNKLLHLQMKWATSTVTEVSFVDKYWHNDMEIKYFLQRFPDTYLILYYPIFEIKKAPVECEIILITPIGIEIISQIKEEIGSTFIAQDARTWIVEKGGHRGKLLNPHIALKRTENIIKGILSHYDLNFPITKVILAKSNPVQFVTEPFQTKIIGSHQYQDWFAQKRKITSPLKNEQLKVAECLLKHVQTTAVKRPEWEEERDSFEFVGEEF</sequence>
<dbReference type="AlphaFoldDB" id="A0A1M5UY96"/>
<gene>
    <name evidence="1" type="ORF">SAMN05421807_1118</name>
</gene>
<dbReference type="Proteomes" id="UP000184079">
    <property type="component" value="Unassembled WGS sequence"/>
</dbReference>
<evidence type="ECO:0000313" key="1">
    <source>
        <dbReference type="EMBL" id="SHH67896.1"/>
    </source>
</evidence>
<keyword evidence="2" id="KW-1185">Reference proteome</keyword>
<dbReference type="RefSeq" id="WP_139300159.1">
    <property type="nucleotide sequence ID" value="NZ_FQXD01000011.1"/>
</dbReference>
<dbReference type="OrthoDB" id="2433183at2"/>
<evidence type="ECO:0000313" key="2">
    <source>
        <dbReference type="Proteomes" id="UP000184079"/>
    </source>
</evidence>
<reference evidence="2" key="1">
    <citation type="submission" date="2016-11" db="EMBL/GenBank/DDBJ databases">
        <authorList>
            <person name="Varghese N."/>
            <person name="Submissions S."/>
        </authorList>
    </citation>
    <scope>NUCLEOTIDE SEQUENCE [LARGE SCALE GENOMIC DNA]</scope>
    <source>
        <strain evidence="2">CGMCC 1.6496</strain>
    </source>
</reference>
<accession>A0A1M5UY96</accession>
<organism evidence="1 2">
    <name type="scientific">Virgibacillus chiguensis</name>
    <dbReference type="NCBI Taxonomy" id="411959"/>
    <lineage>
        <taxon>Bacteria</taxon>
        <taxon>Bacillati</taxon>
        <taxon>Bacillota</taxon>
        <taxon>Bacilli</taxon>
        <taxon>Bacillales</taxon>
        <taxon>Bacillaceae</taxon>
        <taxon>Virgibacillus</taxon>
    </lineage>
</organism>